<protein>
    <submittedName>
        <fullName evidence="1">Uncharacterized protein</fullName>
    </submittedName>
</protein>
<dbReference type="AlphaFoldDB" id="A0A401TH52"/>
<comment type="caution">
    <text evidence="1">The sequence shown here is derived from an EMBL/GenBank/DDBJ whole genome shotgun (WGS) entry which is preliminary data.</text>
</comment>
<evidence type="ECO:0000313" key="2">
    <source>
        <dbReference type="Proteomes" id="UP000287033"/>
    </source>
</evidence>
<dbReference type="EMBL" id="BEZZ01062351">
    <property type="protein sequence ID" value="GCC41969.1"/>
    <property type="molecule type" value="Genomic_DNA"/>
</dbReference>
<dbReference type="Proteomes" id="UP000287033">
    <property type="component" value="Unassembled WGS sequence"/>
</dbReference>
<evidence type="ECO:0000313" key="1">
    <source>
        <dbReference type="EMBL" id="GCC41969.1"/>
    </source>
</evidence>
<reference evidence="1 2" key="1">
    <citation type="journal article" date="2018" name="Nat. Ecol. Evol.">
        <title>Shark genomes provide insights into elasmobranch evolution and the origin of vertebrates.</title>
        <authorList>
            <person name="Hara Y"/>
            <person name="Yamaguchi K"/>
            <person name="Onimaru K"/>
            <person name="Kadota M"/>
            <person name="Koyanagi M"/>
            <person name="Keeley SD"/>
            <person name="Tatsumi K"/>
            <person name="Tanaka K"/>
            <person name="Motone F"/>
            <person name="Kageyama Y"/>
            <person name="Nozu R"/>
            <person name="Adachi N"/>
            <person name="Nishimura O"/>
            <person name="Nakagawa R"/>
            <person name="Tanegashima C"/>
            <person name="Kiyatake I"/>
            <person name="Matsumoto R"/>
            <person name="Murakumo K"/>
            <person name="Nishida K"/>
            <person name="Terakita A"/>
            <person name="Kuratani S"/>
            <person name="Sato K"/>
            <person name="Hyodo S Kuraku.S."/>
        </authorList>
    </citation>
    <scope>NUCLEOTIDE SEQUENCE [LARGE SCALE GENOMIC DNA]</scope>
</reference>
<organism evidence="1 2">
    <name type="scientific">Chiloscyllium punctatum</name>
    <name type="common">Brownbanded bambooshark</name>
    <name type="synonym">Hemiscyllium punctatum</name>
    <dbReference type="NCBI Taxonomy" id="137246"/>
    <lineage>
        <taxon>Eukaryota</taxon>
        <taxon>Metazoa</taxon>
        <taxon>Chordata</taxon>
        <taxon>Craniata</taxon>
        <taxon>Vertebrata</taxon>
        <taxon>Chondrichthyes</taxon>
        <taxon>Elasmobranchii</taxon>
        <taxon>Galeomorphii</taxon>
        <taxon>Galeoidea</taxon>
        <taxon>Orectolobiformes</taxon>
        <taxon>Hemiscylliidae</taxon>
        <taxon>Chiloscyllium</taxon>
    </lineage>
</organism>
<proteinExistence type="predicted"/>
<sequence>MIQAVVAPPNPRSPRPLVDPAFRRAIGTTDAFGPAPHWTFARLSLDRVGWWLVSPPTVSVSSAHCATAPPPGSVVPPTAHEPAHCV</sequence>
<name>A0A401TH52_CHIPU</name>
<gene>
    <name evidence="1" type="ORF">chiPu_0025632</name>
</gene>
<accession>A0A401TH52</accession>
<keyword evidence="2" id="KW-1185">Reference proteome</keyword>